<gene>
    <name evidence="2" type="ORF">KGQ19_27335</name>
</gene>
<dbReference type="SUPFAM" id="SSF160904">
    <property type="entry name" value="Jann2411-like"/>
    <property type="match status" value="1"/>
</dbReference>
<dbReference type="PANTHER" id="PTHR35525">
    <property type="entry name" value="BLL6575 PROTEIN"/>
    <property type="match status" value="1"/>
</dbReference>
<evidence type="ECO:0000313" key="2">
    <source>
        <dbReference type="EMBL" id="MBS2550591.1"/>
    </source>
</evidence>
<name>A0ABS5KX20_9ACTN</name>
<dbReference type="PANTHER" id="PTHR35525:SF3">
    <property type="entry name" value="BLL6575 PROTEIN"/>
    <property type="match status" value="1"/>
</dbReference>
<dbReference type="Proteomes" id="UP000730482">
    <property type="component" value="Unassembled WGS sequence"/>
</dbReference>
<organism evidence="2 3">
    <name type="scientific">Catenulispora pinistramenti</name>
    <dbReference type="NCBI Taxonomy" id="2705254"/>
    <lineage>
        <taxon>Bacteria</taxon>
        <taxon>Bacillati</taxon>
        <taxon>Actinomycetota</taxon>
        <taxon>Actinomycetes</taxon>
        <taxon>Catenulisporales</taxon>
        <taxon>Catenulisporaceae</taxon>
        <taxon>Catenulispora</taxon>
    </lineage>
</organism>
<feature type="domain" description="Zinc finger CGNR" evidence="1">
    <location>
        <begin position="147"/>
        <end position="188"/>
    </location>
</feature>
<dbReference type="RefSeq" id="WP_212013702.1">
    <property type="nucleotide sequence ID" value="NZ_JAAFYZ010000108.1"/>
</dbReference>
<reference evidence="2 3" key="1">
    <citation type="submission" date="2020-02" db="EMBL/GenBank/DDBJ databases">
        <title>Acidophilic actinobacteria isolated from forest soil.</title>
        <authorList>
            <person name="Golinska P."/>
        </authorList>
    </citation>
    <scope>NUCLEOTIDE SEQUENCE [LARGE SCALE GENOMIC DNA]</scope>
    <source>
        <strain evidence="2 3">NL8</strain>
    </source>
</reference>
<evidence type="ECO:0000313" key="3">
    <source>
        <dbReference type="Proteomes" id="UP000730482"/>
    </source>
</evidence>
<comment type="caution">
    <text evidence="2">The sequence shown here is derived from an EMBL/GenBank/DDBJ whole genome shotgun (WGS) entry which is preliminary data.</text>
</comment>
<dbReference type="InterPro" id="IPR023286">
    <property type="entry name" value="ABATE_dom_sf"/>
</dbReference>
<dbReference type="InterPro" id="IPR021005">
    <property type="entry name" value="Znf_CGNR"/>
</dbReference>
<dbReference type="Pfam" id="PF07336">
    <property type="entry name" value="ABATE"/>
    <property type="match status" value="1"/>
</dbReference>
<dbReference type="InterPro" id="IPR010852">
    <property type="entry name" value="ABATE"/>
</dbReference>
<protein>
    <submittedName>
        <fullName evidence="2">CGNR zinc finger domain-containing protein</fullName>
    </submittedName>
</protein>
<proteinExistence type="predicted"/>
<dbReference type="EMBL" id="JAAFYZ010000108">
    <property type="protein sequence ID" value="MBS2550591.1"/>
    <property type="molecule type" value="Genomic_DNA"/>
</dbReference>
<sequence>MSRPDEGAGERGMELIAYAERAVALVNTHDPAAGSDRLASEDDVLDLLPPSWTVTRTAARDALADLLAARPRLRHVFEQAAAGHHRRAVHALNTLLSDFPVSLSISGHELQDWHMHLADDDAGQARTYVTGAVFGLASTIAERGIERLGMCCATSCQAVFVDTTTNASRRYCSDRCATRTNVAAYRARVKAAPGDAF</sequence>
<dbReference type="Gene3D" id="1.10.3300.10">
    <property type="entry name" value="Jann2411-like domain"/>
    <property type="match status" value="1"/>
</dbReference>
<evidence type="ECO:0000259" key="1">
    <source>
        <dbReference type="Pfam" id="PF11706"/>
    </source>
</evidence>
<keyword evidence="3" id="KW-1185">Reference proteome</keyword>
<accession>A0ABS5KX20</accession>
<dbReference type="Pfam" id="PF11706">
    <property type="entry name" value="zf-CGNR"/>
    <property type="match status" value="1"/>
</dbReference>